<dbReference type="PANTHER" id="PTHR41237">
    <property type="entry name" value="37S RIBOSOMAL PROTEIN MRP21, MITOCHONDRIAL"/>
    <property type="match status" value="1"/>
</dbReference>
<keyword evidence="2" id="KW-0689">Ribosomal protein</keyword>
<dbReference type="GO" id="GO:0005763">
    <property type="term" value="C:mitochondrial small ribosomal subunit"/>
    <property type="evidence" value="ECO:0007669"/>
    <property type="project" value="TreeGrafter"/>
</dbReference>
<dbReference type="PANTHER" id="PTHR41237:SF1">
    <property type="entry name" value="SMALL RIBOSOMAL SUBUNIT PROTEIN BS21M"/>
    <property type="match status" value="1"/>
</dbReference>
<dbReference type="EMBL" id="KN846951">
    <property type="protein sequence ID" value="KIV84797.1"/>
    <property type="molecule type" value="Genomic_DNA"/>
</dbReference>
<reference evidence="5 6" key="1">
    <citation type="submission" date="2015-01" db="EMBL/GenBank/DDBJ databases">
        <title>The Genome Sequence of Exophiala sideris CBS121828.</title>
        <authorList>
            <consortium name="The Broad Institute Genomics Platform"/>
            <person name="Cuomo C."/>
            <person name="de Hoog S."/>
            <person name="Gorbushina A."/>
            <person name="Stielow B."/>
            <person name="Teixiera M."/>
            <person name="Abouelleil A."/>
            <person name="Chapman S.B."/>
            <person name="Priest M."/>
            <person name="Young S.K."/>
            <person name="Wortman J."/>
            <person name="Nusbaum C."/>
            <person name="Birren B."/>
        </authorList>
    </citation>
    <scope>NUCLEOTIDE SEQUENCE [LARGE SCALE GENOMIC DNA]</scope>
    <source>
        <strain evidence="5 6">CBS 121828</strain>
    </source>
</reference>
<feature type="region of interest" description="Disordered" evidence="4">
    <location>
        <begin position="35"/>
        <end position="115"/>
    </location>
</feature>
<dbReference type="AlphaFoldDB" id="A0A0D1YPR6"/>
<evidence type="ECO:0000313" key="6">
    <source>
        <dbReference type="Proteomes" id="UP000053599"/>
    </source>
</evidence>
<evidence type="ECO:0000313" key="5">
    <source>
        <dbReference type="EMBL" id="KIV84797.1"/>
    </source>
</evidence>
<dbReference type="GO" id="GO:0070124">
    <property type="term" value="P:mitochondrial translational initiation"/>
    <property type="evidence" value="ECO:0007669"/>
    <property type="project" value="TreeGrafter"/>
</dbReference>
<keyword evidence="3" id="KW-0687">Ribonucleoprotein</keyword>
<evidence type="ECO:0000256" key="2">
    <source>
        <dbReference type="ARBA" id="ARBA00022980"/>
    </source>
</evidence>
<dbReference type="InterPro" id="IPR001911">
    <property type="entry name" value="Ribosomal_bS21"/>
</dbReference>
<evidence type="ECO:0000256" key="3">
    <source>
        <dbReference type="ARBA" id="ARBA00023274"/>
    </source>
</evidence>
<proteinExistence type="inferred from homology"/>
<name>A0A0D1YPR6_9EURO</name>
<protein>
    <recommendedName>
        <fullName evidence="7">Ribosomal protein S21</fullName>
    </recommendedName>
</protein>
<organism evidence="5 6">
    <name type="scientific">Exophiala sideris</name>
    <dbReference type="NCBI Taxonomy" id="1016849"/>
    <lineage>
        <taxon>Eukaryota</taxon>
        <taxon>Fungi</taxon>
        <taxon>Dikarya</taxon>
        <taxon>Ascomycota</taxon>
        <taxon>Pezizomycotina</taxon>
        <taxon>Eurotiomycetes</taxon>
        <taxon>Chaetothyriomycetidae</taxon>
        <taxon>Chaetothyriales</taxon>
        <taxon>Herpotrichiellaceae</taxon>
        <taxon>Exophiala</taxon>
    </lineage>
</organism>
<gene>
    <name evidence="5" type="ORF">PV11_00554</name>
</gene>
<dbReference type="STRING" id="1016849.A0A0D1YPR6"/>
<dbReference type="HOGENOM" id="CLU_079402_0_0_1"/>
<dbReference type="GO" id="GO:0003735">
    <property type="term" value="F:structural constituent of ribosome"/>
    <property type="evidence" value="ECO:0007669"/>
    <property type="project" value="InterPro"/>
</dbReference>
<evidence type="ECO:0000256" key="1">
    <source>
        <dbReference type="ARBA" id="ARBA00006640"/>
    </source>
</evidence>
<dbReference type="InterPro" id="IPR052837">
    <property type="entry name" value="Mitoribosomal_bS21"/>
</dbReference>
<dbReference type="Pfam" id="PF01165">
    <property type="entry name" value="Ribosomal_S21"/>
    <property type="match status" value="1"/>
</dbReference>
<sequence length="224" mass="25266">MNPISSLQTSARLALSKSSPQTVLLSSSTKCLHHSTRLVARHATSKRPFSSSRTARNPPPPETPPKREGPASKISDLVRQLRPTKDTPRSDQSVSDSMDALMGKTPRSRTTGAFEDLMGPRASSRMVDRFSEEVRAPSSSIALRLRPTLGRTVGGVYRDVGGAFRQLERKCANNRIKKDARDQLFHVRKGQAKKDIGRWRWRQLFRDGFVAECDRIRRMRKQGW</sequence>
<comment type="similarity">
    <text evidence="1">Belongs to the bacterial ribosomal protein bS21 family.</text>
</comment>
<dbReference type="OrthoDB" id="2501249at2759"/>
<feature type="compositionally biased region" description="Basic residues" evidence="4">
    <location>
        <begin position="35"/>
        <end position="45"/>
    </location>
</feature>
<accession>A0A0D1YPR6</accession>
<dbReference type="Proteomes" id="UP000053599">
    <property type="component" value="Unassembled WGS sequence"/>
</dbReference>
<evidence type="ECO:0008006" key="7">
    <source>
        <dbReference type="Google" id="ProtNLM"/>
    </source>
</evidence>
<evidence type="ECO:0000256" key="4">
    <source>
        <dbReference type="SAM" id="MobiDB-lite"/>
    </source>
</evidence>